<reference evidence="2 3" key="1">
    <citation type="submission" date="2015-03" db="EMBL/GenBank/DDBJ databases">
        <authorList>
            <person name="Murphy D."/>
        </authorList>
    </citation>
    <scope>NUCLEOTIDE SEQUENCE [LARGE SCALE GENOMIC DNA]</scope>
    <source>
        <strain evidence="2 3">BR165/97</strain>
    </source>
</reference>
<name>A0A0T9M5R5_YERIN</name>
<sequence length="207" mass="23009">MHKIICSIVLMLGMTGATLPVYANTLTQSLTRCDTTFFSEIYHQRTTLSRVAPLTVDKQFHAWFKAPVDGNGIVWFAQPLHELNLTLSGYFLQTSNLNEINYGKYYYWGLIFKESPEEVMSKLDHLTWGKAGDDYLSQAMIKVDPNSAWRENAQAVSGIAPAKESTEKLLMLSKGKEGTLLLCSVQGNVTPDMLATLRPDLTGGVAK</sequence>
<dbReference type="KEGG" id="yin:CH53_2941"/>
<dbReference type="EMBL" id="CPZJ01000006">
    <property type="protein sequence ID" value="CNF63973.1"/>
    <property type="molecule type" value="Genomic_DNA"/>
</dbReference>
<dbReference type="Proteomes" id="UP000038750">
    <property type="component" value="Unassembled WGS sequence"/>
</dbReference>
<keyword evidence="1" id="KW-0732">Signal</keyword>
<feature type="chain" id="PRO_5006693104" evidence="1">
    <location>
        <begin position="24"/>
        <end position="207"/>
    </location>
</feature>
<organism evidence="2 3">
    <name type="scientific">Yersinia intermedia</name>
    <dbReference type="NCBI Taxonomy" id="631"/>
    <lineage>
        <taxon>Bacteria</taxon>
        <taxon>Pseudomonadati</taxon>
        <taxon>Pseudomonadota</taxon>
        <taxon>Gammaproteobacteria</taxon>
        <taxon>Enterobacterales</taxon>
        <taxon>Yersiniaceae</taxon>
        <taxon>Yersinia</taxon>
    </lineage>
</organism>
<protein>
    <submittedName>
        <fullName evidence="2">Uncharacterized protein</fullName>
    </submittedName>
</protein>
<accession>A0A0T9M5R5</accession>
<dbReference type="AlphaFoldDB" id="A0A0T9M5R5"/>
<evidence type="ECO:0000256" key="1">
    <source>
        <dbReference type="SAM" id="SignalP"/>
    </source>
</evidence>
<dbReference type="OrthoDB" id="7064603at2"/>
<dbReference type="STRING" id="631.CH53_2941"/>
<feature type="signal peptide" evidence="1">
    <location>
        <begin position="1"/>
        <end position="23"/>
    </location>
</feature>
<evidence type="ECO:0000313" key="2">
    <source>
        <dbReference type="EMBL" id="CNF63973.1"/>
    </source>
</evidence>
<proteinExistence type="predicted"/>
<evidence type="ECO:0000313" key="3">
    <source>
        <dbReference type="Proteomes" id="UP000038750"/>
    </source>
</evidence>
<dbReference type="RefSeq" id="WP_042569312.1">
    <property type="nucleotide sequence ID" value="NZ_CP009801.1"/>
</dbReference>
<gene>
    <name evidence="2" type="ORF">ERS008530_01707</name>
</gene>